<dbReference type="EMBL" id="JACLQD010000004">
    <property type="protein sequence ID" value="MBC2836655.1"/>
    <property type="molecule type" value="Genomic_DNA"/>
</dbReference>
<name>A0A842IAH6_9RHOB</name>
<dbReference type="Proteomes" id="UP000555411">
    <property type="component" value="Unassembled WGS sequence"/>
</dbReference>
<dbReference type="Gene3D" id="3.30.1360.120">
    <property type="entry name" value="Probable tRNA modification gtpase trme, domain 1"/>
    <property type="match status" value="2"/>
</dbReference>
<dbReference type="PANTHER" id="PTHR22602:SF0">
    <property type="entry name" value="TRANSFERASE CAF17, MITOCHONDRIAL-RELATED"/>
    <property type="match status" value="1"/>
</dbReference>
<keyword evidence="4" id="KW-1185">Reference proteome</keyword>
<protein>
    <submittedName>
        <fullName evidence="3">Folate-binding protein YgfZ</fullName>
    </submittedName>
</protein>
<dbReference type="Pfam" id="PF25455">
    <property type="entry name" value="Beta-barrel_CAF17_C"/>
    <property type="match status" value="1"/>
</dbReference>
<dbReference type="InterPro" id="IPR017703">
    <property type="entry name" value="YgfZ/GCV_T_CS"/>
</dbReference>
<reference evidence="3 4" key="1">
    <citation type="journal article" date="2017" name="Int. J. Syst. Evol. Microbiol.">
        <title>Gemmobacter straminiformis sp. nov., isolated from an artificial fountain.</title>
        <authorList>
            <person name="Kang J.Y."/>
            <person name="Kim M.J."/>
            <person name="Chun J."/>
            <person name="Son K.P."/>
            <person name="Jahng K.Y."/>
        </authorList>
    </citation>
    <scope>NUCLEOTIDE SEQUENCE [LARGE SCALE GENOMIC DNA]</scope>
    <source>
        <strain evidence="3 4">CAM-8</strain>
    </source>
</reference>
<evidence type="ECO:0000313" key="4">
    <source>
        <dbReference type="Proteomes" id="UP000555411"/>
    </source>
</evidence>
<evidence type="ECO:0000256" key="1">
    <source>
        <dbReference type="ARBA" id="ARBA00022946"/>
    </source>
</evidence>
<dbReference type="SUPFAM" id="SSF103025">
    <property type="entry name" value="Folate-binding domain"/>
    <property type="match status" value="1"/>
</dbReference>
<dbReference type="PANTHER" id="PTHR22602">
    <property type="entry name" value="TRANSFERASE CAF17, MITOCHONDRIAL-RELATED"/>
    <property type="match status" value="1"/>
</dbReference>
<sequence length="259" mass="27798">MQGEAATGRVLWQVTGADALEFLQGLVSNDLLPLGRGAGIVWAALLTPQGKYLADFFVVQPATGPLLIDIAESLAPATLRRLNMYRLRADVQIAPSALHVSRGLGPAPSGALPDPRHPALGWRSYDATQGSAPLIDWDALRVAHVVPESAIELRVDDSYLLESGFERLHGVDFRKGCYVGQEVTARMKHKTELRKGLVRVSITGEAPFGTEIATQDGKPAGQLFTRSGNRAIAYLRLDRAEGALRAGSATVTLDPDQPS</sequence>
<dbReference type="RefSeq" id="WP_185798273.1">
    <property type="nucleotide sequence ID" value="NZ_JACLQD010000004.1"/>
</dbReference>
<evidence type="ECO:0000313" key="3">
    <source>
        <dbReference type="EMBL" id="MBC2836655.1"/>
    </source>
</evidence>
<accession>A0A842IAH6</accession>
<dbReference type="NCBIfam" id="TIGR03317">
    <property type="entry name" value="ygfZ_signature"/>
    <property type="match status" value="1"/>
</dbReference>
<organism evidence="3 4">
    <name type="scientific">Paragemmobacter straminiformis</name>
    <dbReference type="NCBI Taxonomy" id="2045119"/>
    <lineage>
        <taxon>Bacteria</taxon>
        <taxon>Pseudomonadati</taxon>
        <taxon>Pseudomonadota</taxon>
        <taxon>Alphaproteobacteria</taxon>
        <taxon>Rhodobacterales</taxon>
        <taxon>Paracoccaceae</taxon>
        <taxon>Paragemmobacter</taxon>
    </lineage>
</organism>
<dbReference type="InterPro" id="IPR045179">
    <property type="entry name" value="YgfZ/GcvT"/>
</dbReference>
<keyword evidence="1" id="KW-0809">Transit peptide</keyword>
<proteinExistence type="predicted"/>
<comment type="caution">
    <text evidence="3">The sequence shown here is derived from an EMBL/GenBank/DDBJ whole genome shotgun (WGS) entry which is preliminary data.</text>
</comment>
<dbReference type="GO" id="GO:0016226">
    <property type="term" value="P:iron-sulfur cluster assembly"/>
    <property type="evidence" value="ECO:0007669"/>
    <property type="project" value="TreeGrafter"/>
</dbReference>
<dbReference type="AlphaFoldDB" id="A0A842IAH6"/>
<feature type="domain" description="CAF17 C-terminal" evidence="2">
    <location>
        <begin position="194"/>
        <end position="254"/>
    </location>
</feature>
<dbReference type="InterPro" id="IPR057460">
    <property type="entry name" value="CAF17_C"/>
</dbReference>
<evidence type="ECO:0000259" key="2">
    <source>
        <dbReference type="Pfam" id="PF25455"/>
    </source>
</evidence>
<dbReference type="InterPro" id="IPR027266">
    <property type="entry name" value="TrmE/GcvT-like"/>
</dbReference>
<gene>
    <name evidence="3" type="ORF">H7F16_14135</name>
</gene>